<dbReference type="InterPro" id="IPR000659">
    <property type="entry name" value="Pyridox_Oxase"/>
</dbReference>
<comment type="function">
    <text evidence="9">Catalyzes the oxidation of either pyridoxine 5'-phosphate (PNP) or pyridoxamine 5'-phosphate (PMP) into pyridoxal 5'-phosphate (PLP).</text>
</comment>
<feature type="binding site" evidence="9 10">
    <location>
        <position position="132"/>
    </location>
    <ligand>
        <name>substrate</name>
    </ligand>
</feature>
<proteinExistence type="inferred from homology"/>
<dbReference type="UniPathway" id="UPA01068">
    <property type="reaction ID" value="UER00304"/>
</dbReference>
<feature type="domain" description="Pyridoxine 5'-phosphate oxidase dimerisation C-terminal" evidence="13">
    <location>
        <begin position="173"/>
        <end position="214"/>
    </location>
</feature>
<feature type="binding site" evidence="10">
    <location>
        <begin position="9"/>
        <end position="12"/>
    </location>
    <ligand>
        <name>substrate</name>
    </ligand>
</feature>
<accession>A0A2T1LYQ3</accession>
<dbReference type="HAMAP" id="MF_01629">
    <property type="entry name" value="PdxH"/>
    <property type="match status" value="1"/>
</dbReference>
<comment type="caution">
    <text evidence="14">The sequence shown here is derived from an EMBL/GenBank/DDBJ whole genome shotgun (WGS) entry which is preliminary data.</text>
</comment>
<evidence type="ECO:0000256" key="3">
    <source>
        <dbReference type="ARBA" id="ARBA00007301"/>
    </source>
</evidence>
<comment type="catalytic activity">
    <reaction evidence="9">
        <text>pyridoxine 5'-phosphate + O2 = pyridoxal 5'-phosphate + H2O2</text>
        <dbReference type="Rhea" id="RHEA:15149"/>
        <dbReference type="ChEBI" id="CHEBI:15379"/>
        <dbReference type="ChEBI" id="CHEBI:16240"/>
        <dbReference type="ChEBI" id="CHEBI:58589"/>
        <dbReference type="ChEBI" id="CHEBI:597326"/>
        <dbReference type="EC" id="1.4.3.5"/>
    </reaction>
</comment>
<keyword evidence="6 9" id="KW-0288">FMN</keyword>
<evidence type="ECO:0000313" key="14">
    <source>
        <dbReference type="EMBL" id="PSF37484.1"/>
    </source>
</evidence>
<reference evidence="14 15" key="2">
    <citation type="submission" date="2018-03" db="EMBL/GenBank/DDBJ databases">
        <authorList>
            <person name="Keele B.F."/>
        </authorList>
    </citation>
    <scope>NUCLEOTIDE SEQUENCE [LARGE SCALE GENOMIC DNA]</scope>
    <source>
        <strain evidence="14 15">CCALA 016</strain>
    </source>
</reference>
<feature type="binding site" evidence="9 10">
    <location>
        <position position="128"/>
    </location>
    <ligand>
        <name>substrate</name>
    </ligand>
</feature>
<dbReference type="EMBL" id="PXOH01000008">
    <property type="protein sequence ID" value="PSF37484.1"/>
    <property type="molecule type" value="Genomic_DNA"/>
</dbReference>
<dbReference type="InterPro" id="IPR019576">
    <property type="entry name" value="Pyridoxamine_oxidase_dimer_C"/>
</dbReference>
<keyword evidence="8 9" id="KW-0664">Pyridoxine biosynthesis</keyword>
<dbReference type="AlphaFoldDB" id="A0A2T1LYQ3"/>
<dbReference type="GO" id="GO:0004733">
    <property type="term" value="F:pyridoxamine phosphate oxidase activity"/>
    <property type="evidence" value="ECO:0007669"/>
    <property type="project" value="UniProtKB-UniRule"/>
</dbReference>
<comment type="catalytic activity">
    <reaction evidence="9">
        <text>pyridoxamine 5'-phosphate + O2 + H2O = pyridoxal 5'-phosphate + H2O2 + NH4(+)</text>
        <dbReference type="Rhea" id="RHEA:15817"/>
        <dbReference type="ChEBI" id="CHEBI:15377"/>
        <dbReference type="ChEBI" id="CHEBI:15379"/>
        <dbReference type="ChEBI" id="CHEBI:16240"/>
        <dbReference type="ChEBI" id="CHEBI:28938"/>
        <dbReference type="ChEBI" id="CHEBI:58451"/>
        <dbReference type="ChEBI" id="CHEBI:597326"/>
        <dbReference type="EC" id="1.4.3.5"/>
    </reaction>
</comment>
<feature type="binding site" evidence="9 11">
    <location>
        <begin position="62"/>
        <end position="67"/>
    </location>
    <ligand>
        <name>FMN</name>
        <dbReference type="ChEBI" id="CHEBI:58210"/>
    </ligand>
</feature>
<feature type="binding site" evidence="9 10">
    <location>
        <begin position="192"/>
        <end position="194"/>
    </location>
    <ligand>
        <name>substrate</name>
    </ligand>
</feature>
<dbReference type="OrthoDB" id="9780392at2"/>
<dbReference type="NCBIfam" id="TIGR00558">
    <property type="entry name" value="pdxH"/>
    <property type="match status" value="1"/>
</dbReference>
<feature type="binding site" evidence="9 11">
    <location>
        <position position="186"/>
    </location>
    <ligand>
        <name>FMN</name>
        <dbReference type="ChEBI" id="CHEBI:58210"/>
    </ligand>
</feature>
<evidence type="ECO:0000256" key="11">
    <source>
        <dbReference type="PIRSR" id="PIRSR000190-2"/>
    </source>
</evidence>
<dbReference type="InterPro" id="IPR011576">
    <property type="entry name" value="Pyridox_Oxase_N"/>
</dbReference>
<dbReference type="PIRSF" id="PIRSF000190">
    <property type="entry name" value="Pyd_amn-ph_oxd"/>
    <property type="match status" value="1"/>
</dbReference>
<feature type="binding site" evidence="9 11">
    <location>
        <position position="106"/>
    </location>
    <ligand>
        <name>FMN</name>
        <dbReference type="ChEBI" id="CHEBI:58210"/>
    </ligand>
</feature>
<dbReference type="Proteomes" id="UP000239001">
    <property type="component" value="Unassembled WGS sequence"/>
</dbReference>
<feature type="binding site" evidence="9 11">
    <location>
        <position position="196"/>
    </location>
    <ligand>
        <name>FMN</name>
        <dbReference type="ChEBI" id="CHEBI:58210"/>
    </ligand>
</feature>
<comment type="subunit">
    <text evidence="4 9">Homodimer.</text>
</comment>
<comment type="pathway">
    <text evidence="2 9">Cofactor metabolism; pyridoxal 5'-phosphate salvage; pyridoxal 5'-phosphate from pyridoxine 5'-phosphate: step 1/1.</text>
</comment>
<evidence type="ECO:0000259" key="13">
    <source>
        <dbReference type="Pfam" id="PF10590"/>
    </source>
</evidence>
<dbReference type="SUPFAM" id="SSF50475">
    <property type="entry name" value="FMN-binding split barrel"/>
    <property type="match status" value="1"/>
</dbReference>
<dbReference type="PROSITE" id="PS01064">
    <property type="entry name" value="PYRIDOX_OXIDASE"/>
    <property type="match status" value="1"/>
</dbReference>
<dbReference type="GO" id="GO:0008615">
    <property type="term" value="P:pyridoxine biosynthetic process"/>
    <property type="evidence" value="ECO:0007669"/>
    <property type="project" value="UniProtKB-UniRule"/>
</dbReference>
<comment type="pathway">
    <text evidence="1 9">Cofactor metabolism; pyridoxal 5'-phosphate salvage; pyridoxal 5'-phosphate from pyridoxamine 5'-phosphate: step 1/1.</text>
</comment>
<gene>
    <name evidence="9 14" type="primary">pdxH</name>
    <name evidence="14" type="ORF">C7H19_09965</name>
</gene>
<reference evidence="14 15" key="1">
    <citation type="submission" date="2018-03" db="EMBL/GenBank/DDBJ databases">
        <title>The ancient ancestry and fast evolution of plastids.</title>
        <authorList>
            <person name="Moore K.R."/>
            <person name="Magnabosco C."/>
            <person name="Momper L."/>
            <person name="Gold D.A."/>
            <person name="Bosak T."/>
            <person name="Fournier G.P."/>
        </authorList>
    </citation>
    <scope>NUCLEOTIDE SEQUENCE [LARGE SCALE GENOMIC DNA]</scope>
    <source>
        <strain evidence="14 15">CCALA 016</strain>
    </source>
</reference>
<evidence type="ECO:0000256" key="10">
    <source>
        <dbReference type="PIRSR" id="PIRSR000190-1"/>
    </source>
</evidence>
<evidence type="ECO:0000256" key="1">
    <source>
        <dbReference type="ARBA" id="ARBA00004738"/>
    </source>
</evidence>
<dbReference type="RefSeq" id="WP_106456725.1">
    <property type="nucleotide sequence ID" value="NZ_PXOH01000008.1"/>
</dbReference>
<comment type="cofactor">
    <cofactor evidence="9 11">
        <name>FMN</name>
        <dbReference type="ChEBI" id="CHEBI:58210"/>
    </cofactor>
    <text evidence="9 11">Binds 1 FMN per subunit.</text>
</comment>
<feature type="binding site" evidence="9 11">
    <location>
        <begin position="77"/>
        <end position="78"/>
    </location>
    <ligand>
        <name>FMN</name>
        <dbReference type="ChEBI" id="CHEBI:58210"/>
    </ligand>
</feature>
<dbReference type="Pfam" id="PF10590">
    <property type="entry name" value="PNP_phzG_C"/>
    <property type="match status" value="1"/>
</dbReference>
<feature type="binding site" evidence="9 11">
    <location>
        <position position="84"/>
    </location>
    <ligand>
        <name>FMN</name>
        <dbReference type="ChEBI" id="CHEBI:58210"/>
    </ligand>
</feature>
<sequence>MNRAIADLRQNYTRTGLIETQADLNPFNQFKIWFDQAIEAQLLEPNAMTLATITSEGKPTARMVLLKDFDERGFVFFTNYNSAKGQQLAQNPWVALVFWWDILERQVRIEGRVEKVTESESDGYFFSRPNESRFGAWASQQSEVIENREILEKRLEELKQKYAGQDVPRPPHWGGYRVIPDVIEFWQGRPSRLHDRLSYRRLVDGNWYRERLSP</sequence>
<comment type="caution">
    <text evidence="9">Lacks conserved residue(s) required for the propagation of feature annotation.</text>
</comment>
<evidence type="ECO:0000259" key="12">
    <source>
        <dbReference type="Pfam" id="PF01243"/>
    </source>
</evidence>
<dbReference type="InterPro" id="IPR012349">
    <property type="entry name" value="Split_barrel_FMN-bd"/>
</dbReference>
<evidence type="ECO:0000256" key="4">
    <source>
        <dbReference type="ARBA" id="ARBA00011738"/>
    </source>
</evidence>
<organism evidence="14 15">
    <name type="scientific">Aphanothece hegewaldii CCALA 016</name>
    <dbReference type="NCBI Taxonomy" id="2107694"/>
    <lineage>
        <taxon>Bacteria</taxon>
        <taxon>Bacillati</taxon>
        <taxon>Cyanobacteriota</taxon>
        <taxon>Cyanophyceae</taxon>
        <taxon>Oscillatoriophycideae</taxon>
        <taxon>Chroococcales</taxon>
        <taxon>Aphanothecaceae</taxon>
        <taxon>Aphanothece</taxon>
    </lineage>
</organism>
<evidence type="ECO:0000256" key="5">
    <source>
        <dbReference type="ARBA" id="ARBA00022630"/>
    </source>
</evidence>
<evidence type="ECO:0000256" key="6">
    <source>
        <dbReference type="ARBA" id="ARBA00022643"/>
    </source>
</evidence>
<comment type="similarity">
    <text evidence="3 9">Belongs to the pyridoxamine 5'-phosphate oxidase family.</text>
</comment>
<protein>
    <recommendedName>
        <fullName evidence="9">Pyridoxine/pyridoxamine 5'-phosphate oxidase</fullName>
        <ecNumber evidence="9">1.4.3.5</ecNumber>
    </recommendedName>
    <alternativeName>
        <fullName evidence="9">PNP/PMP oxidase</fullName>
        <shortName evidence="9">PNPOx</shortName>
    </alternativeName>
    <alternativeName>
        <fullName evidence="9">Pyridoxal 5'-phosphate synthase</fullName>
    </alternativeName>
</protein>
<feature type="domain" description="Pyridoxamine 5'-phosphate oxidase N-terminal" evidence="12">
    <location>
        <begin position="34"/>
        <end position="161"/>
    </location>
</feature>
<feature type="binding site" evidence="9 10">
    <location>
        <position position="124"/>
    </location>
    <ligand>
        <name>substrate</name>
    </ligand>
</feature>
<feature type="binding site" evidence="9 10">
    <location>
        <position position="67"/>
    </location>
    <ligand>
        <name>substrate</name>
    </ligand>
</feature>
<dbReference type="FunFam" id="2.30.110.10:FF:000005">
    <property type="entry name" value="NAD(P)H-hydrate epimerase"/>
    <property type="match status" value="1"/>
</dbReference>
<dbReference type="NCBIfam" id="NF004231">
    <property type="entry name" value="PRK05679.1"/>
    <property type="match status" value="1"/>
</dbReference>
<evidence type="ECO:0000256" key="2">
    <source>
        <dbReference type="ARBA" id="ARBA00005037"/>
    </source>
</evidence>
<dbReference type="Pfam" id="PF01243">
    <property type="entry name" value="PNPOx_N"/>
    <property type="match status" value="1"/>
</dbReference>
<dbReference type="Gene3D" id="2.30.110.10">
    <property type="entry name" value="Electron Transport, Fmn-binding Protein, Chain A"/>
    <property type="match status" value="1"/>
</dbReference>
<dbReference type="PANTHER" id="PTHR10851:SF0">
    <property type="entry name" value="PYRIDOXINE-5'-PHOSPHATE OXIDASE"/>
    <property type="match status" value="1"/>
</dbReference>
<keyword evidence="7 9" id="KW-0560">Oxidoreductase</keyword>
<evidence type="ECO:0000256" key="7">
    <source>
        <dbReference type="ARBA" id="ARBA00023002"/>
    </source>
</evidence>
<dbReference type="InterPro" id="IPR019740">
    <property type="entry name" value="Pyridox_Oxase_CS"/>
</dbReference>
<dbReference type="PANTHER" id="PTHR10851">
    <property type="entry name" value="PYRIDOXINE-5-PHOSPHATE OXIDASE"/>
    <property type="match status" value="1"/>
</dbReference>
<keyword evidence="5 9" id="KW-0285">Flavoprotein</keyword>
<dbReference type="GO" id="GO:0010181">
    <property type="term" value="F:FMN binding"/>
    <property type="evidence" value="ECO:0007669"/>
    <property type="project" value="UniProtKB-UniRule"/>
</dbReference>
<evidence type="ECO:0000256" key="8">
    <source>
        <dbReference type="ARBA" id="ARBA00023096"/>
    </source>
</evidence>
<feature type="binding site" evidence="9 11">
    <location>
        <begin position="141"/>
        <end position="142"/>
    </location>
    <ligand>
        <name>FMN</name>
        <dbReference type="ChEBI" id="CHEBI:58210"/>
    </ligand>
</feature>
<name>A0A2T1LYQ3_9CHRO</name>
<dbReference type="EC" id="1.4.3.5" evidence="9"/>
<keyword evidence="15" id="KW-1185">Reference proteome</keyword>
<evidence type="ECO:0000256" key="9">
    <source>
        <dbReference type="HAMAP-Rule" id="MF_01629"/>
    </source>
</evidence>
<evidence type="ECO:0000313" key="15">
    <source>
        <dbReference type="Proteomes" id="UP000239001"/>
    </source>
</evidence>